<feature type="region of interest" description="Disordered" evidence="7">
    <location>
        <begin position="41"/>
        <end position="148"/>
    </location>
</feature>
<evidence type="ECO:0000259" key="8">
    <source>
        <dbReference type="SMART" id="SM00906"/>
    </source>
</evidence>
<keyword evidence="2" id="KW-0862">Zinc</keyword>
<dbReference type="AlphaFoldDB" id="A0AA39CE82"/>
<organism evidence="9 10">
    <name type="scientific">Cladophialophora chaetospira</name>
    <dbReference type="NCBI Taxonomy" id="386627"/>
    <lineage>
        <taxon>Eukaryota</taxon>
        <taxon>Fungi</taxon>
        <taxon>Dikarya</taxon>
        <taxon>Ascomycota</taxon>
        <taxon>Pezizomycotina</taxon>
        <taxon>Eurotiomycetes</taxon>
        <taxon>Chaetothyriomycetidae</taxon>
        <taxon>Chaetothyriales</taxon>
        <taxon>Herpotrichiellaceae</taxon>
        <taxon>Cladophialophora</taxon>
    </lineage>
</organism>
<evidence type="ECO:0000313" key="9">
    <source>
        <dbReference type="EMBL" id="KAJ9605150.1"/>
    </source>
</evidence>
<feature type="region of interest" description="Disordered" evidence="7">
    <location>
        <begin position="599"/>
        <end position="640"/>
    </location>
</feature>
<keyword evidence="5" id="KW-0804">Transcription</keyword>
<comment type="caution">
    <text evidence="9">The sequence shown here is derived from an EMBL/GenBank/DDBJ whole genome shotgun (WGS) entry which is preliminary data.</text>
</comment>
<sequence>MPTCDKCTASRETCEYDRGPSVSYAISLEKRLRAFETRFEKLRQSTSAEERDALILKPFEKTKPERARRLSADTPGPEESHDEAPDVNTAESSSPVRDAPPDEASVGMDGRVEFYGKTSHYHVDPREEDGGEDMLPGNMEPVERQPTHQHLSIASTIYTTPDVSLTAEPAGPPQVLSELTSEFLDHLLDAYWCWAQHLHLVLNRRLFLRDLFVSGPWVTPFLICSVLAQAARYSTRPEAAHIGNHFAARALQLLADDIDRGSSILTLQGLLILSARECACGRTSQGWLYSGMAFRMMRELGIHIDSKKMSYLTRQYSEEELAMRQQVFWSCFTWDKTMSLCLGRAPIIHDMIDFPSADTLIDGRETDEESWRPVLGQEQESIAAFIEQKSLGGARFAAYCKLCAIIDGVLDGLYCRPHQSKRDRLLAFLENTIRKLEDWSANLPEGLFISAEGKVVLCPPIHILLLNLTYHATMILLCRPYRKLSTKAQDLCTKAAQMIDSLFTLHVRRFGYRFITYLQTYTMFVACTINVLDLKENESSDQGGGGSVAARARRLTLAQEASVRLNFGLEILRQAGATPSAARCAAVIVQLLRQWSDKRDRRSRSQNSLDHGVSSLTPGRQPSSYVTMPGASPQQQAAPPVQPIESLAFDASLPSDALSPSASGLANSAFSTDRPLPTAQHSQGLGQTLSPGVPNGMAFRYDDSMGLQSFGSSGSPYVDPNIANFGNHLGIETPMRWLPDNIEDDGSWMLMTDFGNGYLEV</sequence>
<evidence type="ECO:0000313" key="10">
    <source>
        <dbReference type="Proteomes" id="UP001172673"/>
    </source>
</evidence>
<keyword evidence="3" id="KW-0805">Transcription regulation</keyword>
<evidence type="ECO:0000256" key="7">
    <source>
        <dbReference type="SAM" id="MobiDB-lite"/>
    </source>
</evidence>
<keyword evidence="4" id="KW-0238">DNA-binding</keyword>
<evidence type="ECO:0000256" key="5">
    <source>
        <dbReference type="ARBA" id="ARBA00023163"/>
    </source>
</evidence>
<dbReference type="PANTHER" id="PTHR31313">
    <property type="entry name" value="TY1 ENHANCER ACTIVATOR"/>
    <property type="match status" value="1"/>
</dbReference>
<dbReference type="InterPro" id="IPR007219">
    <property type="entry name" value="XnlR_reg_dom"/>
</dbReference>
<feature type="compositionally biased region" description="Basic and acidic residues" evidence="7">
    <location>
        <begin position="41"/>
        <end position="71"/>
    </location>
</feature>
<reference evidence="9" key="1">
    <citation type="submission" date="2022-10" db="EMBL/GenBank/DDBJ databases">
        <title>Culturing micro-colonial fungi from biological soil crusts in the Mojave desert and describing Neophaeococcomyces mojavensis, and introducing the new genera and species Taxawa tesnikishii.</title>
        <authorList>
            <person name="Kurbessoian T."/>
            <person name="Stajich J.E."/>
        </authorList>
    </citation>
    <scope>NUCLEOTIDE SEQUENCE</scope>
    <source>
        <strain evidence="9">TK_41</strain>
    </source>
</reference>
<dbReference type="GO" id="GO:0006351">
    <property type="term" value="P:DNA-templated transcription"/>
    <property type="evidence" value="ECO:0007669"/>
    <property type="project" value="InterPro"/>
</dbReference>
<evidence type="ECO:0000256" key="3">
    <source>
        <dbReference type="ARBA" id="ARBA00023015"/>
    </source>
</evidence>
<proteinExistence type="predicted"/>
<dbReference type="GO" id="GO:0003677">
    <property type="term" value="F:DNA binding"/>
    <property type="evidence" value="ECO:0007669"/>
    <property type="project" value="UniProtKB-KW"/>
</dbReference>
<dbReference type="InterPro" id="IPR051615">
    <property type="entry name" value="Transcr_Regulatory_Elem"/>
</dbReference>
<name>A0AA39CE82_9EURO</name>
<dbReference type="CDD" id="cd12148">
    <property type="entry name" value="fungal_TF_MHR"/>
    <property type="match status" value="1"/>
</dbReference>
<dbReference type="GO" id="GO:0008270">
    <property type="term" value="F:zinc ion binding"/>
    <property type="evidence" value="ECO:0007669"/>
    <property type="project" value="InterPro"/>
</dbReference>
<dbReference type="PANTHER" id="PTHR31313:SF86">
    <property type="entry name" value="ZN(2)-C6 FUNGAL-TYPE DOMAIN-CONTAINING PROTEIN"/>
    <property type="match status" value="1"/>
</dbReference>
<keyword evidence="1" id="KW-0479">Metal-binding</keyword>
<feature type="compositionally biased region" description="Polar residues" evidence="7">
    <location>
        <begin position="605"/>
        <end position="626"/>
    </location>
</feature>
<dbReference type="Proteomes" id="UP001172673">
    <property type="component" value="Unassembled WGS sequence"/>
</dbReference>
<protein>
    <recommendedName>
        <fullName evidence="8">Xylanolytic transcriptional activator regulatory domain-containing protein</fullName>
    </recommendedName>
</protein>
<evidence type="ECO:0000256" key="1">
    <source>
        <dbReference type="ARBA" id="ARBA00022723"/>
    </source>
</evidence>
<feature type="domain" description="Xylanolytic transcriptional activator regulatory" evidence="8">
    <location>
        <begin position="286"/>
        <end position="370"/>
    </location>
</feature>
<evidence type="ECO:0000256" key="2">
    <source>
        <dbReference type="ARBA" id="ARBA00022833"/>
    </source>
</evidence>
<dbReference type="Pfam" id="PF04082">
    <property type="entry name" value="Fungal_trans"/>
    <property type="match status" value="1"/>
</dbReference>
<accession>A0AA39CE82</accession>
<feature type="compositionally biased region" description="Polar residues" evidence="7">
    <location>
        <begin position="679"/>
        <end position="690"/>
    </location>
</feature>
<keyword evidence="10" id="KW-1185">Reference proteome</keyword>
<keyword evidence="6" id="KW-0539">Nucleus</keyword>
<evidence type="ECO:0000256" key="4">
    <source>
        <dbReference type="ARBA" id="ARBA00023125"/>
    </source>
</evidence>
<feature type="region of interest" description="Disordered" evidence="7">
    <location>
        <begin position="660"/>
        <end position="697"/>
    </location>
</feature>
<dbReference type="EMBL" id="JAPDRK010000017">
    <property type="protein sequence ID" value="KAJ9605150.1"/>
    <property type="molecule type" value="Genomic_DNA"/>
</dbReference>
<evidence type="ECO:0000256" key="6">
    <source>
        <dbReference type="ARBA" id="ARBA00023242"/>
    </source>
</evidence>
<gene>
    <name evidence="9" type="ORF">H2200_010540</name>
</gene>
<dbReference type="SMART" id="SM00906">
    <property type="entry name" value="Fungal_trans"/>
    <property type="match status" value="1"/>
</dbReference>